<evidence type="ECO:0000313" key="1">
    <source>
        <dbReference type="EMBL" id="MFB5946128.1"/>
    </source>
</evidence>
<accession>A0ABV5CF03</accession>
<dbReference type="EMBL" id="JBBVGT010000002">
    <property type="protein sequence ID" value="MFB5946128.1"/>
    <property type="molecule type" value="Genomic_DNA"/>
</dbReference>
<protein>
    <submittedName>
        <fullName evidence="1">Uncharacterized protein</fullName>
    </submittedName>
</protein>
<name>A0ABV5CF03_9SPHI</name>
<evidence type="ECO:0000313" key="2">
    <source>
        <dbReference type="Proteomes" id="UP001580928"/>
    </source>
</evidence>
<sequence length="170" mass="19080">MKINKELAAKARKLDICKPWLQMLKEAKDKHSLMKMFVKGIDFCLANNFPSVEYLEKHGQEVTDEYGVHVNKTVKKTDSPFTVLLGESKAELTNNGFSFSQIFIKHDSIVDITATGNSLTIVDVFDDSVLIGTVSDSATMVIYKYGNPRVDILKSGNATLKIIDKQRKTY</sequence>
<organism evidence="1 2">
    <name type="scientific">Albibacterium profundi</name>
    <dbReference type="NCBI Taxonomy" id="3134906"/>
    <lineage>
        <taxon>Bacteria</taxon>
        <taxon>Pseudomonadati</taxon>
        <taxon>Bacteroidota</taxon>
        <taxon>Sphingobacteriia</taxon>
        <taxon>Sphingobacteriales</taxon>
        <taxon>Sphingobacteriaceae</taxon>
        <taxon>Albibacterium</taxon>
    </lineage>
</organism>
<reference evidence="1 2" key="1">
    <citation type="submission" date="2024-04" db="EMBL/GenBank/DDBJ databases">
        <title>Albibacterium profundi sp. nov., isolated from sediment of the Challenger Deep of Mariana Trench.</title>
        <authorList>
            <person name="Wang Y."/>
        </authorList>
    </citation>
    <scope>NUCLEOTIDE SEQUENCE [LARGE SCALE GENOMIC DNA]</scope>
    <source>
        <strain evidence="1 2">RHL897</strain>
    </source>
</reference>
<comment type="caution">
    <text evidence="1">The sequence shown here is derived from an EMBL/GenBank/DDBJ whole genome shotgun (WGS) entry which is preliminary data.</text>
</comment>
<gene>
    <name evidence="1" type="ORF">WKR92_09815</name>
</gene>
<dbReference type="Proteomes" id="UP001580928">
    <property type="component" value="Unassembled WGS sequence"/>
</dbReference>
<keyword evidence="2" id="KW-1185">Reference proteome</keyword>
<dbReference type="RefSeq" id="WP_375557657.1">
    <property type="nucleotide sequence ID" value="NZ_JBBVGT010000002.1"/>
</dbReference>
<proteinExistence type="predicted"/>